<evidence type="ECO:0000259" key="14">
    <source>
        <dbReference type="Pfam" id="PF00520"/>
    </source>
</evidence>
<proteinExistence type="predicted"/>
<dbReference type="InterPro" id="IPR005821">
    <property type="entry name" value="Ion_trans_dom"/>
</dbReference>
<evidence type="ECO:0000313" key="15">
    <source>
        <dbReference type="EMBL" id="PWA21312.1"/>
    </source>
</evidence>
<evidence type="ECO:0000256" key="4">
    <source>
        <dbReference type="ARBA" id="ARBA00022673"/>
    </source>
</evidence>
<dbReference type="Gene3D" id="1.20.120.350">
    <property type="entry name" value="Voltage-gated potassium channels. Chain C"/>
    <property type="match status" value="1"/>
</dbReference>
<name>A0A315VD47_GAMAF</name>
<feature type="coiled-coil region" evidence="12">
    <location>
        <begin position="60"/>
        <end position="94"/>
    </location>
</feature>
<dbReference type="EMBL" id="NHOQ01001910">
    <property type="protein sequence ID" value="PWA21312.1"/>
    <property type="molecule type" value="Genomic_DNA"/>
</dbReference>
<keyword evidence="3" id="KW-0109">Calcium transport</keyword>
<keyword evidence="12" id="KW-0175">Coiled coil</keyword>
<keyword evidence="2" id="KW-0813">Transport</keyword>
<dbReference type="GO" id="GO:0005891">
    <property type="term" value="C:voltage-gated calcium channel complex"/>
    <property type="evidence" value="ECO:0007669"/>
    <property type="project" value="TreeGrafter"/>
</dbReference>
<keyword evidence="10" id="KW-0472">Membrane</keyword>
<keyword evidence="4" id="KW-0107">Calcium channel</keyword>
<dbReference type="FunFam" id="1.20.120.350:FF:000142">
    <property type="match status" value="1"/>
</dbReference>
<dbReference type="InterPro" id="IPR050599">
    <property type="entry name" value="VDCC_alpha-1_subunit"/>
</dbReference>
<keyword evidence="8" id="KW-1133">Transmembrane helix</keyword>
<evidence type="ECO:0000313" key="16">
    <source>
        <dbReference type="Proteomes" id="UP000250572"/>
    </source>
</evidence>
<keyword evidence="6" id="KW-0106">Calcium</keyword>
<dbReference type="PANTHER" id="PTHR45628">
    <property type="entry name" value="VOLTAGE-DEPENDENT CALCIUM CHANNEL TYPE A SUBUNIT ALPHA-1"/>
    <property type="match status" value="1"/>
</dbReference>
<evidence type="ECO:0000256" key="1">
    <source>
        <dbReference type="ARBA" id="ARBA00004141"/>
    </source>
</evidence>
<dbReference type="GO" id="GO:0098703">
    <property type="term" value="P:calcium ion import across plasma membrane"/>
    <property type="evidence" value="ECO:0007669"/>
    <property type="project" value="TreeGrafter"/>
</dbReference>
<sequence>MRRNQDSDKVASSGAENTGTNMDLEGILKAIDDLKTVLKGDNTELQQNIDHLGHEINGKLDSVATEVQDLAERVDEAEARVHQVENWAKEATEALRSGRELPTQYIETLLRSQLQLPENLDLKIQRAHCTLAGKPPPGAIIVNFLEFSTKEKIVREVWKKGKIQVGSSNIHFNHNNAPEIVMKSREYIATKKVLKEPVHIPALGKPATSWRHGIQVEEPATTNGVSRVKSCLWELLGWQPAHNRGASESSTPESKEQAVEFPAEHFEWFNPQLANGDSSEKEFLLILERVSILAILLNCVTLGMFQPCGHTPYFLQALDDGIFAFFAGEMVVKMVALGVIGEKGYLGDTWNRLDFFIVIVGMLEYSLDGHNVSLSAIRTVRVLRPLRAINRVPSHQARIRTCDSHGKD</sequence>
<evidence type="ECO:0000256" key="12">
    <source>
        <dbReference type="SAM" id="Coils"/>
    </source>
</evidence>
<evidence type="ECO:0000256" key="5">
    <source>
        <dbReference type="ARBA" id="ARBA00022692"/>
    </source>
</evidence>
<evidence type="ECO:0000256" key="3">
    <source>
        <dbReference type="ARBA" id="ARBA00022568"/>
    </source>
</evidence>
<keyword evidence="11" id="KW-0407">Ion channel</keyword>
<dbReference type="GO" id="GO:0008331">
    <property type="term" value="F:high voltage-gated calcium channel activity"/>
    <property type="evidence" value="ECO:0007669"/>
    <property type="project" value="TreeGrafter"/>
</dbReference>
<accession>A0A315VD47</accession>
<keyword evidence="5" id="KW-0812">Transmembrane</keyword>
<protein>
    <recommendedName>
        <fullName evidence="14">Ion transport domain-containing protein</fullName>
    </recommendedName>
</protein>
<reference evidence="15 16" key="1">
    <citation type="journal article" date="2018" name="G3 (Bethesda)">
        <title>A High-Quality Reference Genome for the Invasive Mosquitofish Gambusia affinis Using a Chicago Library.</title>
        <authorList>
            <person name="Hoffberg S.L."/>
            <person name="Troendle N.J."/>
            <person name="Glenn T.C."/>
            <person name="Mahmud O."/>
            <person name="Louha S."/>
            <person name="Chalopin D."/>
            <person name="Bennetzen J.L."/>
            <person name="Mauricio R."/>
        </authorList>
    </citation>
    <scope>NUCLEOTIDE SEQUENCE [LARGE SCALE GENOMIC DNA]</scope>
    <source>
        <strain evidence="15">NE01/NJP1002.9</strain>
        <tissue evidence="15">Muscle</tissue>
    </source>
</reference>
<keyword evidence="9" id="KW-0406">Ion transport</keyword>
<dbReference type="PANTHER" id="PTHR45628:SF37">
    <property type="entry name" value="VOLTAGE-DEPENDENT T-TYPE CALCIUM CHANNEL SUBUNIT ALPHA-1H"/>
    <property type="match status" value="1"/>
</dbReference>
<evidence type="ECO:0000256" key="6">
    <source>
        <dbReference type="ARBA" id="ARBA00022837"/>
    </source>
</evidence>
<evidence type="ECO:0000256" key="9">
    <source>
        <dbReference type="ARBA" id="ARBA00023065"/>
    </source>
</evidence>
<evidence type="ECO:0000256" key="10">
    <source>
        <dbReference type="ARBA" id="ARBA00023136"/>
    </source>
</evidence>
<dbReference type="AlphaFoldDB" id="A0A315VD47"/>
<dbReference type="InterPro" id="IPR027359">
    <property type="entry name" value="Volt_channel_dom_sf"/>
</dbReference>
<keyword evidence="7" id="KW-0851">Voltage-gated channel</keyword>
<evidence type="ECO:0000256" key="8">
    <source>
        <dbReference type="ARBA" id="ARBA00022989"/>
    </source>
</evidence>
<evidence type="ECO:0000256" key="13">
    <source>
        <dbReference type="SAM" id="MobiDB-lite"/>
    </source>
</evidence>
<comment type="caution">
    <text evidence="15">The sequence shown here is derived from an EMBL/GenBank/DDBJ whole genome shotgun (WGS) entry which is preliminary data.</text>
</comment>
<dbReference type="Pfam" id="PF00520">
    <property type="entry name" value="Ion_trans"/>
    <property type="match status" value="1"/>
</dbReference>
<dbReference type="Proteomes" id="UP000250572">
    <property type="component" value="Unassembled WGS sequence"/>
</dbReference>
<organism evidence="15 16">
    <name type="scientific">Gambusia affinis</name>
    <name type="common">Western mosquitofish</name>
    <name type="synonym">Heterandria affinis</name>
    <dbReference type="NCBI Taxonomy" id="33528"/>
    <lineage>
        <taxon>Eukaryota</taxon>
        <taxon>Metazoa</taxon>
        <taxon>Chordata</taxon>
        <taxon>Craniata</taxon>
        <taxon>Vertebrata</taxon>
        <taxon>Euteleostomi</taxon>
        <taxon>Actinopterygii</taxon>
        <taxon>Neopterygii</taxon>
        <taxon>Teleostei</taxon>
        <taxon>Neoteleostei</taxon>
        <taxon>Acanthomorphata</taxon>
        <taxon>Ovalentaria</taxon>
        <taxon>Atherinomorphae</taxon>
        <taxon>Cyprinodontiformes</taxon>
        <taxon>Poeciliidae</taxon>
        <taxon>Poeciliinae</taxon>
        <taxon>Gambusia</taxon>
    </lineage>
</organism>
<gene>
    <name evidence="15" type="ORF">CCH79_00018439</name>
</gene>
<evidence type="ECO:0000256" key="7">
    <source>
        <dbReference type="ARBA" id="ARBA00022882"/>
    </source>
</evidence>
<dbReference type="Gene3D" id="3.30.70.1820">
    <property type="entry name" value="L1 transposable element, RRM domain"/>
    <property type="match status" value="1"/>
</dbReference>
<dbReference type="SUPFAM" id="SSF81324">
    <property type="entry name" value="Voltage-gated potassium channels"/>
    <property type="match status" value="1"/>
</dbReference>
<feature type="domain" description="Ion transport" evidence="14">
    <location>
        <begin position="287"/>
        <end position="397"/>
    </location>
</feature>
<evidence type="ECO:0000256" key="11">
    <source>
        <dbReference type="ARBA" id="ARBA00023303"/>
    </source>
</evidence>
<feature type="region of interest" description="Disordered" evidence="13">
    <location>
        <begin position="1"/>
        <end position="20"/>
    </location>
</feature>
<keyword evidence="16" id="KW-1185">Reference proteome</keyword>
<comment type="subcellular location">
    <subcellularLocation>
        <location evidence="1">Membrane</location>
        <topology evidence="1">Multi-pass membrane protein</topology>
    </subcellularLocation>
</comment>
<evidence type="ECO:0000256" key="2">
    <source>
        <dbReference type="ARBA" id="ARBA00022448"/>
    </source>
</evidence>